<dbReference type="PANTHER" id="PTHR11705:SF140">
    <property type="entry name" value="FI02848P-RELATED"/>
    <property type="match status" value="1"/>
</dbReference>
<protein>
    <submittedName>
        <fullName evidence="14">Carboxypeptidase B-like</fullName>
    </submittedName>
</protein>
<proteinExistence type="inferred from homology"/>
<sequence length="454" mass="52002">MQCIVPWMFTMELKYLVIFAVIDVVFAGKHDIYQGFSVHDVQLRNTADQKILFGMEYQFELDLWEHGMPGQREARVMVSEENRAAFLDALDAEGIEHYVHLTNVPEALEKFDEEQRIWSAGRNNRMIFENFQRYSEINSYIERIAERYPNLVSVVTAGKSFENRDIKYLKISTTNFNDPSKPIYFMNAMIHAREWVTTPVTLYSIYRLVENLRHEDADLRDDVDWIIMPLVNPDGYEYTHTNERLWRKTRSYYPEVNATCYGVDGNRNFDILFNTLGVSANPCAFTYPGHVAFSEPETQYIRDILHEYKDRIQIYMDIHSHGNYVLFGYGDASLTPNAAQLHQVGAAMGAAIDAKKLAKARYYLVGNSASVLYATSGSAQDYGQFVGVPFSYTLELPGYEYSFQVPARYQDQINEETWHGIAASARLAKLYYASRYVPPSPGPSPAAPAPTIAL</sequence>
<accession>A0A7E5WI56</accession>
<keyword evidence="4" id="KW-0645">Protease</keyword>
<evidence type="ECO:0000256" key="10">
    <source>
        <dbReference type="ARBA" id="ARBA00023157"/>
    </source>
</evidence>
<feature type="active site" description="Proton donor/acceptor" evidence="11">
    <location>
        <position position="395"/>
    </location>
</feature>
<comment type="cofactor">
    <cofactor evidence="1">
        <name>Zn(2+)</name>
        <dbReference type="ChEBI" id="CHEBI:29105"/>
    </cofactor>
</comment>
<dbReference type="InterPro" id="IPR003146">
    <property type="entry name" value="M14A_act_pep"/>
</dbReference>
<comment type="similarity">
    <text evidence="2 11">Belongs to the peptidase M14 family.</text>
</comment>
<dbReference type="Gene3D" id="3.30.70.340">
    <property type="entry name" value="Metallocarboxypeptidase-like"/>
    <property type="match status" value="1"/>
</dbReference>
<evidence type="ECO:0000256" key="5">
    <source>
        <dbReference type="ARBA" id="ARBA00022723"/>
    </source>
</evidence>
<dbReference type="Proteomes" id="UP000322000">
    <property type="component" value="Chromosome 18"/>
</dbReference>
<dbReference type="SMART" id="SM00631">
    <property type="entry name" value="Zn_pept"/>
    <property type="match status" value="1"/>
</dbReference>
<evidence type="ECO:0000256" key="3">
    <source>
        <dbReference type="ARBA" id="ARBA00022645"/>
    </source>
</evidence>
<dbReference type="PANTHER" id="PTHR11705">
    <property type="entry name" value="PROTEASE FAMILY M14 CARBOXYPEPTIDASE A,B"/>
    <property type="match status" value="1"/>
</dbReference>
<dbReference type="OrthoDB" id="3626597at2759"/>
<dbReference type="GO" id="GO:0004181">
    <property type="term" value="F:metallocarboxypeptidase activity"/>
    <property type="evidence" value="ECO:0007669"/>
    <property type="project" value="InterPro"/>
</dbReference>
<evidence type="ECO:0000256" key="7">
    <source>
        <dbReference type="ARBA" id="ARBA00022801"/>
    </source>
</evidence>
<dbReference type="PROSITE" id="PS52035">
    <property type="entry name" value="PEPTIDASE_M14"/>
    <property type="match status" value="1"/>
</dbReference>
<dbReference type="InterPro" id="IPR000834">
    <property type="entry name" value="Peptidase_M14"/>
</dbReference>
<dbReference type="GO" id="GO:0006508">
    <property type="term" value="P:proteolysis"/>
    <property type="evidence" value="ECO:0007669"/>
    <property type="project" value="UniProtKB-KW"/>
</dbReference>
<dbReference type="GeneID" id="113502847"/>
<keyword evidence="7" id="KW-0378">Hydrolase</keyword>
<dbReference type="FunFam" id="3.40.630.10:FF:000084">
    <property type="entry name" value="Carboxypeptidase B2"/>
    <property type="match status" value="1"/>
</dbReference>
<evidence type="ECO:0000256" key="4">
    <source>
        <dbReference type="ARBA" id="ARBA00022670"/>
    </source>
</evidence>
<evidence type="ECO:0000256" key="11">
    <source>
        <dbReference type="PROSITE-ProRule" id="PRU01379"/>
    </source>
</evidence>
<name>A0A7E5WI56_TRINI</name>
<evidence type="ECO:0000256" key="8">
    <source>
        <dbReference type="ARBA" id="ARBA00022833"/>
    </source>
</evidence>
<reference evidence="14" key="1">
    <citation type="submission" date="2025-08" db="UniProtKB">
        <authorList>
            <consortium name="RefSeq"/>
        </authorList>
    </citation>
    <scope>IDENTIFICATION</scope>
</reference>
<dbReference type="Gene3D" id="3.40.630.10">
    <property type="entry name" value="Zn peptidases"/>
    <property type="match status" value="1"/>
</dbReference>
<dbReference type="InterPro" id="IPR036990">
    <property type="entry name" value="M14A-like_propep"/>
</dbReference>
<evidence type="ECO:0000313" key="14">
    <source>
        <dbReference type="RefSeq" id="XP_026740378.1"/>
    </source>
</evidence>
<keyword evidence="9" id="KW-0482">Metalloprotease</keyword>
<evidence type="ECO:0000256" key="6">
    <source>
        <dbReference type="ARBA" id="ARBA00022729"/>
    </source>
</evidence>
<dbReference type="SUPFAM" id="SSF53187">
    <property type="entry name" value="Zn-dependent exopeptidases"/>
    <property type="match status" value="1"/>
</dbReference>
<evidence type="ECO:0000313" key="13">
    <source>
        <dbReference type="Proteomes" id="UP000322000"/>
    </source>
</evidence>
<dbReference type="InParanoid" id="A0A7E5WI56"/>
<dbReference type="GO" id="GO:0005615">
    <property type="term" value="C:extracellular space"/>
    <property type="evidence" value="ECO:0007669"/>
    <property type="project" value="TreeGrafter"/>
</dbReference>
<keyword evidence="13" id="KW-1185">Reference proteome</keyword>
<dbReference type="KEGG" id="tnl:113502847"/>
<dbReference type="PRINTS" id="PR00765">
    <property type="entry name" value="CRBOXYPTASEA"/>
</dbReference>
<gene>
    <name evidence="14" type="primary">LOC113502847</name>
</gene>
<keyword evidence="8" id="KW-0862">Zinc</keyword>
<organism evidence="13 14">
    <name type="scientific">Trichoplusia ni</name>
    <name type="common">Cabbage looper</name>
    <dbReference type="NCBI Taxonomy" id="7111"/>
    <lineage>
        <taxon>Eukaryota</taxon>
        <taxon>Metazoa</taxon>
        <taxon>Ecdysozoa</taxon>
        <taxon>Arthropoda</taxon>
        <taxon>Hexapoda</taxon>
        <taxon>Insecta</taxon>
        <taxon>Pterygota</taxon>
        <taxon>Neoptera</taxon>
        <taxon>Endopterygota</taxon>
        <taxon>Lepidoptera</taxon>
        <taxon>Glossata</taxon>
        <taxon>Ditrysia</taxon>
        <taxon>Noctuoidea</taxon>
        <taxon>Noctuidae</taxon>
        <taxon>Plusiinae</taxon>
        <taxon>Trichoplusia</taxon>
    </lineage>
</organism>
<dbReference type="SUPFAM" id="SSF54897">
    <property type="entry name" value="Protease propeptides/inhibitors"/>
    <property type="match status" value="1"/>
</dbReference>
<dbReference type="Pfam" id="PF00246">
    <property type="entry name" value="Peptidase_M14"/>
    <property type="match status" value="1"/>
</dbReference>
<evidence type="ECO:0000256" key="2">
    <source>
        <dbReference type="ARBA" id="ARBA00005988"/>
    </source>
</evidence>
<keyword evidence="3" id="KW-0121">Carboxypeptidase</keyword>
<keyword evidence="6" id="KW-0732">Signal</keyword>
<feature type="domain" description="Peptidase M14" evidence="12">
    <location>
        <begin position="130"/>
        <end position="428"/>
    </location>
</feature>
<evidence type="ECO:0000256" key="9">
    <source>
        <dbReference type="ARBA" id="ARBA00023049"/>
    </source>
</evidence>
<keyword evidence="10" id="KW-1015">Disulfide bond</keyword>
<evidence type="ECO:0000259" key="12">
    <source>
        <dbReference type="PROSITE" id="PS52035"/>
    </source>
</evidence>
<dbReference type="RefSeq" id="XP_026740378.1">
    <property type="nucleotide sequence ID" value="XM_026884577.1"/>
</dbReference>
<dbReference type="Pfam" id="PF02244">
    <property type="entry name" value="Propep_M14"/>
    <property type="match status" value="1"/>
</dbReference>
<dbReference type="AlphaFoldDB" id="A0A7E5WI56"/>
<evidence type="ECO:0000256" key="1">
    <source>
        <dbReference type="ARBA" id="ARBA00001947"/>
    </source>
</evidence>
<keyword evidence="5" id="KW-0479">Metal-binding</keyword>
<dbReference type="GO" id="GO:0008270">
    <property type="term" value="F:zinc ion binding"/>
    <property type="evidence" value="ECO:0007669"/>
    <property type="project" value="InterPro"/>
</dbReference>